<name>A0ABP1P7J7_XYLVO</name>
<evidence type="ECO:0000259" key="2">
    <source>
        <dbReference type="Pfam" id="PF00134"/>
    </source>
</evidence>
<comment type="caution">
    <text evidence="3">The sequence shown here is derived from an EMBL/GenBank/DDBJ whole genome shotgun (WGS) entry which is preliminary data.</text>
</comment>
<dbReference type="InterPro" id="IPR006671">
    <property type="entry name" value="Cyclin_N"/>
</dbReference>
<evidence type="ECO:0000313" key="4">
    <source>
        <dbReference type="Proteomes" id="UP001642520"/>
    </source>
</evidence>
<protein>
    <recommendedName>
        <fullName evidence="2">Cyclin N-terminal domain-containing protein</fullName>
    </recommendedName>
</protein>
<organism evidence="3 4">
    <name type="scientific">Xylocopa violacea</name>
    <name type="common">Violet carpenter bee</name>
    <name type="synonym">Apis violacea</name>
    <dbReference type="NCBI Taxonomy" id="135666"/>
    <lineage>
        <taxon>Eukaryota</taxon>
        <taxon>Metazoa</taxon>
        <taxon>Ecdysozoa</taxon>
        <taxon>Arthropoda</taxon>
        <taxon>Hexapoda</taxon>
        <taxon>Insecta</taxon>
        <taxon>Pterygota</taxon>
        <taxon>Neoptera</taxon>
        <taxon>Endopterygota</taxon>
        <taxon>Hymenoptera</taxon>
        <taxon>Apocrita</taxon>
        <taxon>Aculeata</taxon>
        <taxon>Apoidea</taxon>
        <taxon>Anthophila</taxon>
        <taxon>Apidae</taxon>
        <taxon>Xylocopa</taxon>
        <taxon>Xylocopa</taxon>
    </lineage>
</organism>
<dbReference type="InterPro" id="IPR036915">
    <property type="entry name" value="Cyclin-like_sf"/>
</dbReference>
<gene>
    <name evidence="3" type="ORF">XYLVIOL_LOCUS8943</name>
</gene>
<sequence length="356" mass="41478">MDDAASRNEKSTRIPIGKGIPVPSGKENTVVERDKYQLAELDRIERTKPTSNVKQRDSFSSQLLYPADYRDDLLIIESERDIRSPRLSSDFLKKHINAEQRRLVVNFLLHLGTHCRYSTHAVYESVKLFDVVMDKMSVDTAFIQMSALASLWIILKKQQNFDDIPTATTMVSYAKELYAGREDLLKEYERKILQALNFNLTFADPYSMLAHHLNRLWSYLHLSDQTMTFLYNCGCYLIDITLLDEHFCRMYANLLVLTVTELVLGLVLDTVVVDASPRWLFWRSLIISDAAHLIGWFREEEIDRTRVKILQCLLDSRKKLYNVVYKKYSRTRHGRVAKSFFERATNLSIAETFHDT</sequence>
<dbReference type="SUPFAM" id="SSF47954">
    <property type="entry name" value="Cyclin-like"/>
    <property type="match status" value="1"/>
</dbReference>
<feature type="compositionally biased region" description="Basic and acidic residues" evidence="1">
    <location>
        <begin position="1"/>
        <end position="12"/>
    </location>
</feature>
<feature type="domain" description="Cyclin N-terminal" evidence="2">
    <location>
        <begin position="91"/>
        <end position="201"/>
    </location>
</feature>
<feature type="region of interest" description="Disordered" evidence="1">
    <location>
        <begin position="1"/>
        <end position="26"/>
    </location>
</feature>
<dbReference type="Pfam" id="PF00134">
    <property type="entry name" value="Cyclin_N"/>
    <property type="match status" value="1"/>
</dbReference>
<dbReference type="Gene3D" id="1.10.472.10">
    <property type="entry name" value="Cyclin-like"/>
    <property type="match status" value="2"/>
</dbReference>
<proteinExistence type="predicted"/>
<dbReference type="EMBL" id="CAXAJV020001299">
    <property type="protein sequence ID" value="CAL7948561.1"/>
    <property type="molecule type" value="Genomic_DNA"/>
</dbReference>
<evidence type="ECO:0000256" key="1">
    <source>
        <dbReference type="SAM" id="MobiDB-lite"/>
    </source>
</evidence>
<keyword evidence="4" id="KW-1185">Reference proteome</keyword>
<reference evidence="3 4" key="1">
    <citation type="submission" date="2024-08" db="EMBL/GenBank/DDBJ databases">
        <authorList>
            <person name="Will J Nash"/>
            <person name="Angela Man"/>
            <person name="Seanna McTaggart"/>
            <person name="Kendall Baker"/>
            <person name="Tom Barker"/>
            <person name="Leah Catchpole"/>
            <person name="Alex Durrant"/>
            <person name="Karim Gharbi"/>
            <person name="Naomi Irish"/>
            <person name="Gemy Kaithakottil"/>
            <person name="Debby Ku"/>
            <person name="Aaliyah Providence"/>
            <person name="Felix Shaw"/>
            <person name="David Swarbreck"/>
            <person name="Chris Watkins"/>
            <person name="Ann M. McCartney"/>
            <person name="Giulio Formenti"/>
            <person name="Alice Mouton"/>
            <person name="Noel Vella"/>
            <person name="Bjorn M von Reumont"/>
            <person name="Adriana Vella"/>
            <person name="Wilfried Haerty"/>
        </authorList>
    </citation>
    <scope>NUCLEOTIDE SEQUENCE [LARGE SCALE GENOMIC DNA]</scope>
</reference>
<evidence type="ECO:0000313" key="3">
    <source>
        <dbReference type="EMBL" id="CAL7948561.1"/>
    </source>
</evidence>
<dbReference type="Proteomes" id="UP001642520">
    <property type="component" value="Unassembled WGS sequence"/>
</dbReference>
<accession>A0ABP1P7J7</accession>